<dbReference type="Pfam" id="PF01569">
    <property type="entry name" value="PAP2"/>
    <property type="match status" value="1"/>
</dbReference>
<dbReference type="RefSeq" id="WP_115303382.1">
    <property type="nucleotide sequence ID" value="NZ_CAAAHO010000002.1"/>
</dbReference>
<evidence type="ECO:0000256" key="2">
    <source>
        <dbReference type="ARBA" id="ARBA00032707"/>
    </source>
</evidence>
<sequence length="240" mass="26775">MSKINKAEKKYFLIGGICCLFLFLFLTAIVFYKLPFLSINDALYVLVHKIQSPFTDYLGNFISLFGNKYIVIPTIVITSLILFIKQQKRLALHLLVAIVIAAVCASILKNTIVYLRPAGAVADSLTYAFPSRHVTLSSTYIVFLAALIIPQMRRPWLGLVIACLSILLEAAARILLEVHWLTDVIGGFLLGAACGLLSAYSFYLKPNTIVNYKALFTTLLIVFFIISACYLFILYLESIS</sequence>
<organism evidence="6 7">
    <name type="scientific">Legionella beliardensis</name>
    <dbReference type="NCBI Taxonomy" id="91822"/>
    <lineage>
        <taxon>Bacteria</taxon>
        <taxon>Pseudomonadati</taxon>
        <taxon>Pseudomonadota</taxon>
        <taxon>Gammaproteobacteria</taxon>
        <taxon>Legionellales</taxon>
        <taxon>Legionellaceae</taxon>
        <taxon>Legionella</taxon>
    </lineage>
</organism>
<feature type="transmembrane region" description="Helical" evidence="4">
    <location>
        <begin position="182"/>
        <end position="203"/>
    </location>
</feature>
<dbReference type="InterPro" id="IPR036938">
    <property type="entry name" value="PAP2/HPO_sf"/>
</dbReference>
<accession>A0A378I3G1</accession>
<keyword evidence="7" id="KW-1185">Reference proteome</keyword>
<proteinExistence type="predicted"/>
<protein>
    <recommendedName>
        <fullName evidence="1">undecaprenyl-diphosphate phosphatase</fullName>
        <ecNumber evidence="1">3.6.1.27</ecNumber>
    </recommendedName>
    <alternativeName>
        <fullName evidence="2">Undecaprenyl pyrophosphate phosphatase</fullName>
    </alternativeName>
</protein>
<feature type="transmembrane region" description="Helical" evidence="4">
    <location>
        <begin position="61"/>
        <end position="83"/>
    </location>
</feature>
<evidence type="ECO:0000256" key="1">
    <source>
        <dbReference type="ARBA" id="ARBA00012374"/>
    </source>
</evidence>
<reference evidence="6 7" key="1">
    <citation type="submission" date="2018-06" db="EMBL/GenBank/DDBJ databases">
        <authorList>
            <consortium name="Pathogen Informatics"/>
            <person name="Doyle S."/>
        </authorList>
    </citation>
    <scope>NUCLEOTIDE SEQUENCE [LARGE SCALE GENOMIC DNA]</scope>
    <source>
        <strain evidence="6 7">NCTC13315</strain>
    </source>
</reference>
<keyword evidence="4" id="KW-0812">Transmembrane</keyword>
<dbReference type="SMART" id="SM00014">
    <property type="entry name" value="acidPPc"/>
    <property type="match status" value="1"/>
</dbReference>
<dbReference type="OrthoDB" id="9780918at2"/>
<dbReference type="SUPFAM" id="SSF48317">
    <property type="entry name" value="Acid phosphatase/Vanadium-dependent haloperoxidase"/>
    <property type="match status" value="1"/>
</dbReference>
<evidence type="ECO:0000259" key="5">
    <source>
        <dbReference type="SMART" id="SM00014"/>
    </source>
</evidence>
<feature type="domain" description="Phosphatidic acid phosphatase type 2/haloperoxidase" evidence="5">
    <location>
        <begin position="90"/>
        <end position="199"/>
    </location>
</feature>
<dbReference type="Proteomes" id="UP000254968">
    <property type="component" value="Unassembled WGS sequence"/>
</dbReference>
<comment type="catalytic activity">
    <reaction evidence="3">
        <text>di-trans,octa-cis-undecaprenyl diphosphate + H2O = di-trans,octa-cis-undecaprenyl phosphate + phosphate + H(+)</text>
        <dbReference type="Rhea" id="RHEA:28094"/>
        <dbReference type="ChEBI" id="CHEBI:15377"/>
        <dbReference type="ChEBI" id="CHEBI:15378"/>
        <dbReference type="ChEBI" id="CHEBI:43474"/>
        <dbReference type="ChEBI" id="CHEBI:58405"/>
        <dbReference type="ChEBI" id="CHEBI:60392"/>
        <dbReference type="EC" id="3.6.1.27"/>
    </reaction>
</comment>
<dbReference type="AlphaFoldDB" id="A0A378I3G1"/>
<keyword evidence="4" id="KW-0472">Membrane</keyword>
<dbReference type="PANTHER" id="PTHR14969">
    <property type="entry name" value="SPHINGOSINE-1-PHOSPHATE PHOSPHOHYDROLASE"/>
    <property type="match status" value="1"/>
</dbReference>
<evidence type="ECO:0000313" key="6">
    <source>
        <dbReference type="EMBL" id="STX29709.1"/>
    </source>
</evidence>
<dbReference type="EMBL" id="UGNV01000001">
    <property type="protein sequence ID" value="STX29709.1"/>
    <property type="molecule type" value="Genomic_DNA"/>
</dbReference>
<gene>
    <name evidence="6" type="ORF">NCTC13315_02261</name>
</gene>
<dbReference type="PANTHER" id="PTHR14969:SF13">
    <property type="entry name" value="AT30094P"/>
    <property type="match status" value="1"/>
</dbReference>
<feature type="transmembrane region" description="Helical" evidence="4">
    <location>
        <begin position="156"/>
        <end position="176"/>
    </location>
</feature>
<feature type="transmembrane region" description="Helical" evidence="4">
    <location>
        <begin position="90"/>
        <end position="108"/>
    </location>
</feature>
<name>A0A378I3G1_9GAMM</name>
<dbReference type="GO" id="GO:0050380">
    <property type="term" value="F:undecaprenyl-diphosphatase activity"/>
    <property type="evidence" value="ECO:0007669"/>
    <property type="project" value="UniProtKB-EC"/>
</dbReference>
<feature type="transmembrane region" description="Helical" evidence="4">
    <location>
        <begin position="12"/>
        <end position="32"/>
    </location>
</feature>
<dbReference type="Gene3D" id="1.20.144.10">
    <property type="entry name" value="Phosphatidic acid phosphatase type 2/haloperoxidase"/>
    <property type="match status" value="1"/>
</dbReference>
<evidence type="ECO:0000313" key="7">
    <source>
        <dbReference type="Proteomes" id="UP000254968"/>
    </source>
</evidence>
<keyword evidence="4" id="KW-1133">Transmembrane helix</keyword>
<dbReference type="EC" id="3.6.1.27" evidence="1"/>
<evidence type="ECO:0000256" key="4">
    <source>
        <dbReference type="SAM" id="Phobius"/>
    </source>
</evidence>
<evidence type="ECO:0000256" key="3">
    <source>
        <dbReference type="ARBA" id="ARBA00047594"/>
    </source>
</evidence>
<feature type="transmembrane region" description="Helical" evidence="4">
    <location>
        <begin position="215"/>
        <end position="236"/>
    </location>
</feature>
<dbReference type="CDD" id="cd03392">
    <property type="entry name" value="PAP2_like_2"/>
    <property type="match status" value="1"/>
</dbReference>
<feature type="transmembrane region" description="Helical" evidence="4">
    <location>
        <begin position="128"/>
        <end position="149"/>
    </location>
</feature>
<dbReference type="InterPro" id="IPR000326">
    <property type="entry name" value="PAP2/HPO"/>
</dbReference>